<feature type="compositionally biased region" description="Polar residues" evidence="6">
    <location>
        <begin position="363"/>
        <end position="378"/>
    </location>
</feature>
<dbReference type="InterPro" id="IPR036407">
    <property type="entry name" value="DM_DNA-bd_sf"/>
</dbReference>
<feature type="compositionally biased region" description="Polar residues" evidence="6">
    <location>
        <begin position="398"/>
        <end position="409"/>
    </location>
</feature>
<evidence type="ECO:0000256" key="1">
    <source>
        <dbReference type="ARBA" id="ARBA00022723"/>
    </source>
</evidence>
<dbReference type="Gene3D" id="4.10.1040.10">
    <property type="entry name" value="DM DNA-binding domain"/>
    <property type="match status" value="1"/>
</dbReference>
<organism evidence="10">
    <name type="scientific">Echinostoma caproni</name>
    <dbReference type="NCBI Taxonomy" id="27848"/>
    <lineage>
        <taxon>Eukaryota</taxon>
        <taxon>Metazoa</taxon>
        <taxon>Spiralia</taxon>
        <taxon>Lophotrochozoa</taxon>
        <taxon>Platyhelminthes</taxon>
        <taxon>Trematoda</taxon>
        <taxon>Digenea</taxon>
        <taxon>Plagiorchiida</taxon>
        <taxon>Echinostomata</taxon>
        <taxon>Echinostomatoidea</taxon>
        <taxon>Echinostomatidae</taxon>
        <taxon>Echinostoma</taxon>
    </lineage>
</organism>
<protein>
    <submittedName>
        <fullName evidence="10">DM domain-containing protein</fullName>
    </submittedName>
</protein>
<dbReference type="Proteomes" id="UP000272942">
    <property type="component" value="Unassembled WGS sequence"/>
</dbReference>
<feature type="region of interest" description="Disordered" evidence="6">
    <location>
        <begin position="1008"/>
        <end position="1044"/>
    </location>
</feature>
<name>A0A183A6C9_9TREM</name>
<evidence type="ECO:0000256" key="3">
    <source>
        <dbReference type="ARBA" id="ARBA00023125"/>
    </source>
</evidence>
<evidence type="ECO:0000256" key="2">
    <source>
        <dbReference type="ARBA" id="ARBA00022833"/>
    </source>
</evidence>
<feature type="compositionally biased region" description="Polar residues" evidence="6">
    <location>
        <begin position="1034"/>
        <end position="1044"/>
    </location>
</feature>
<keyword evidence="1 5" id="KW-0479">Metal-binding</keyword>
<reference evidence="8 9" key="2">
    <citation type="submission" date="2018-11" db="EMBL/GenBank/DDBJ databases">
        <authorList>
            <consortium name="Pathogen Informatics"/>
        </authorList>
    </citation>
    <scope>NUCLEOTIDE SEQUENCE [LARGE SCALE GENOMIC DNA]</scope>
    <source>
        <strain evidence="8 9">Egypt</strain>
    </source>
</reference>
<evidence type="ECO:0000256" key="4">
    <source>
        <dbReference type="ARBA" id="ARBA00023242"/>
    </source>
</evidence>
<dbReference type="PROSITE" id="PS40000">
    <property type="entry name" value="DM_1"/>
    <property type="match status" value="1"/>
</dbReference>
<keyword evidence="4 5" id="KW-0539">Nucleus</keyword>
<evidence type="ECO:0000313" key="9">
    <source>
        <dbReference type="Proteomes" id="UP000272942"/>
    </source>
</evidence>
<feature type="compositionally biased region" description="Polar residues" evidence="6">
    <location>
        <begin position="544"/>
        <end position="566"/>
    </location>
</feature>
<dbReference type="GO" id="GO:0046872">
    <property type="term" value="F:metal ion binding"/>
    <property type="evidence" value="ECO:0007669"/>
    <property type="project" value="UniProtKB-KW"/>
</dbReference>
<dbReference type="EMBL" id="UZAN01039665">
    <property type="protein sequence ID" value="VDP66691.1"/>
    <property type="molecule type" value="Genomic_DNA"/>
</dbReference>
<feature type="domain" description="DM" evidence="7">
    <location>
        <begin position="241"/>
        <end position="288"/>
    </location>
</feature>
<dbReference type="GO" id="GO:0005634">
    <property type="term" value="C:nucleus"/>
    <property type="evidence" value="ECO:0007669"/>
    <property type="project" value="UniProtKB-SubCell"/>
</dbReference>
<evidence type="ECO:0000256" key="5">
    <source>
        <dbReference type="PROSITE-ProRule" id="PRU00070"/>
    </source>
</evidence>
<feature type="compositionally biased region" description="Polar residues" evidence="6">
    <location>
        <begin position="859"/>
        <end position="870"/>
    </location>
</feature>
<feature type="region of interest" description="Disordered" evidence="6">
    <location>
        <begin position="501"/>
        <end position="566"/>
    </location>
</feature>
<evidence type="ECO:0000256" key="6">
    <source>
        <dbReference type="SAM" id="MobiDB-lite"/>
    </source>
</evidence>
<feature type="region of interest" description="Disordered" evidence="6">
    <location>
        <begin position="363"/>
        <end position="440"/>
    </location>
</feature>
<accession>A0A183A6C9</accession>
<dbReference type="PROSITE" id="PS50809">
    <property type="entry name" value="DM_2"/>
    <property type="match status" value="1"/>
</dbReference>
<dbReference type="WBParaSite" id="ECPE_0000251401-mRNA-1">
    <property type="protein sequence ID" value="ECPE_0000251401-mRNA-1"/>
    <property type="gene ID" value="ECPE_0000251401"/>
</dbReference>
<keyword evidence="2 5" id="KW-0862">Zinc</keyword>
<evidence type="ECO:0000259" key="7">
    <source>
        <dbReference type="PROSITE" id="PS50809"/>
    </source>
</evidence>
<proteinExistence type="predicted"/>
<dbReference type="AlphaFoldDB" id="A0A183A6C9"/>
<feature type="compositionally biased region" description="Polar residues" evidence="6">
    <location>
        <begin position="315"/>
        <end position="327"/>
    </location>
</feature>
<feature type="compositionally biased region" description="Low complexity" evidence="6">
    <location>
        <begin position="910"/>
        <end position="926"/>
    </location>
</feature>
<feature type="region of interest" description="Disordered" evidence="6">
    <location>
        <begin position="905"/>
        <end position="942"/>
    </location>
</feature>
<feature type="region of interest" description="Disordered" evidence="6">
    <location>
        <begin position="854"/>
        <end position="882"/>
    </location>
</feature>
<feature type="compositionally biased region" description="Polar residues" evidence="6">
    <location>
        <begin position="415"/>
        <end position="425"/>
    </location>
</feature>
<reference evidence="10" key="1">
    <citation type="submission" date="2016-06" db="UniProtKB">
        <authorList>
            <consortium name="WormBaseParasite"/>
        </authorList>
    </citation>
    <scope>IDENTIFICATION</scope>
</reference>
<feature type="DNA-binding region" description="DM" evidence="5">
    <location>
        <begin position="241"/>
        <end position="288"/>
    </location>
</feature>
<dbReference type="SMART" id="SM00301">
    <property type="entry name" value="DM"/>
    <property type="match status" value="1"/>
</dbReference>
<comment type="subcellular location">
    <subcellularLocation>
        <location evidence="5">Nucleus</location>
    </subcellularLocation>
</comment>
<gene>
    <name evidence="8" type="ORF">ECPE_LOCUS2514</name>
</gene>
<dbReference type="GO" id="GO:0043565">
    <property type="term" value="F:sequence-specific DNA binding"/>
    <property type="evidence" value="ECO:0007669"/>
    <property type="project" value="InterPro"/>
</dbReference>
<dbReference type="SUPFAM" id="SSF82927">
    <property type="entry name" value="Cysteine-rich DNA binding domain, (DM domain)"/>
    <property type="match status" value="1"/>
</dbReference>
<keyword evidence="9" id="KW-1185">Reference proteome</keyword>
<feature type="region of interest" description="Disordered" evidence="6">
    <location>
        <begin position="315"/>
        <end position="347"/>
    </location>
</feature>
<feature type="region of interest" description="Disordered" evidence="6">
    <location>
        <begin position="57"/>
        <end position="78"/>
    </location>
</feature>
<keyword evidence="3 5" id="KW-0238">DNA-binding</keyword>
<evidence type="ECO:0000313" key="8">
    <source>
        <dbReference type="EMBL" id="VDP66691.1"/>
    </source>
</evidence>
<sequence length="1044" mass="113430">MLLKASYVSRFTAESVIPEFPQLKLEPTDLTQSLLDPNIHTPDSVIQTNGVPPTFYDTNDPVSSTSPSSSSLNTQSPGVAYGISMRQSAFNSRGNNAPSQMGTTHDNYPNLATNGVTSTCFNLTFQPIYPSGQVLYGDHLAMSNLDPTSQSVTEMNSVPKPFSGSGFGSSAFEQHRPLPTNRTGTRGSSDALSNLGSRLATRGAQGSNGRTHSSIHRDFGLGSVSRANRVASLCSRASYMCRKCKTHGQNIPVKRHKRACPYMHCTCMKCQLVDQGRKVVARQIALYRDQKGGPGRENGQISSGLRNERRSFSHSSWNHIGHTQTNAEFKRIRANTPKVSGTGTGPEILSTLDFDSSSLVCSAGTSSGKTAVDTNDSSDGGAGETTGVNIAGPHCRRSSSMAHTPSVEINESRSTRSNSSKQMNSRPGGESPESLNGSSTVATGLENFLSTTRTADVGSVLSSLDPVKPLFMSTGTTLSLSDPYPNYFPWSNSEWSLRTPNIGPLSTDNHGRKHVNDSTGSPTSSDWVTQTSSNTAPLNYLGSFDSQSESPPVQSTDDTNRNNPYGVAQESQLNSLLVQSELGMHPFAPVDKFRSNTVHTVSGSSPPETAGPMNGWLAGRAAGTTTERRVWRSHWYEETVEQGSYTYERSYTHPHHFHSAVSDVSHLGNCFSPDSEPGASFYCPERVSAVAAAAAAAAAMVAMTPPLGSPAARRRCAAHLHHYHHRCHAHSSGSTAANAMYDVTGSNNAMGTEFLYPGDLRTSNYNPQEQSRVEYPQINKPDTLNNDYKSPINSLSDIPNVQDRAQKSLLMHAQHWSQGELISCTDLPVSSPAPNHAFLTRELIKLPQTHVETPVSPLLTGNTSQTNRASRSVPIPPADQESETLIYADVSSVERSANSRGFFAQPQDHLQQQQQQQQQQQLQLQQNEHSRLTDTNRPPSGLDPDLAYWRMWKSWTGTDNIGSVALACDQLGKPVLTENNSQKNPTDENNLSLTRDAERNIMLDTHSQMPRPLSRHHGHITPKPACDSTRAHTRSPNRPYSRSG</sequence>
<evidence type="ECO:0000313" key="10">
    <source>
        <dbReference type="WBParaSite" id="ECPE_0000251401-mRNA-1"/>
    </source>
</evidence>
<dbReference type="Pfam" id="PF00751">
    <property type="entry name" value="DM"/>
    <property type="match status" value="1"/>
</dbReference>
<dbReference type="OrthoDB" id="6162476at2759"/>
<dbReference type="InterPro" id="IPR001275">
    <property type="entry name" value="DM_DNA-bd"/>
</dbReference>
<dbReference type="GO" id="GO:0006355">
    <property type="term" value="P:regulation of DNA-templated transcription"/>
    <property type="evidence" value="ECO:0007669"/>
    <property type="project" value="InterPro"/>
</dbReference>
<feature type="compositionally biased region" description="Polar residues" evidence="6">
    <location>
        <begin position="517"/>
        <end position="537"/>
    </location>
</feature>